<dbReference type="AlphaFoldDB" id="A0A4P8IDU9"/>
<dbReference type="KEGG" id="arf:AR1Y2_2454"/>
<feature type="domain" description="PLD phosphodiesterase" evidence="1">
    <location>
        <begin position="158"/>
        <end position="185"/>
    </location>
</feature>
<dbReference type="PROSITE" id="PS50035">
    <property type="entry name" value="PLD"/>
    <property type="match status" value="2"/>
</dbReference>
<evidence type="ECO:0000259" key="1">
    <source>
        <dbReference type="PROSITE" id="PS50035"/>
    </source>
</evidence>
<gene>
    <name evidence="2" type="ORF">AR1Y2_2454</name>
</gene>
<name>A0A4P8IDU9_9FIRM</name>
<reference evidence="2 3" key="1">
    <citation type="submission" date="2019-05" db="EMBL/GenBank/DDBJ databases">
        <title>Complete genome sequencing of Anaerostipes rhamnosivorans.</title>
        <authorList>
            <person name="Bui T.P.N."/>
            <person name="de Vos W.M."/>
        </authorList>
    </citation>
    <scope>NUCLEOTIDE SEQUENCE [LARGE SCALE GENOMIC DNA]</scope>
    <source>
        <strain evidence="2 3">1y2</strain>
    </source>
</reference>
<evidence type="ECO:0000313" key="3">
    <source>
        <dbReference type="Proteomes" id="UP000298653"/>
    </source>
</evidence>
<dbReference type="GO" id="GO:0030572">
    <property type="term" value="F:phosphatidyltransferase activity"/>
    <property type="evidence" value="ECO:0007669"/>
    <property type="project" value="UniProtKB-ARBA"/>
</dbReference>
<organism evidence="2 3">
    <name type="scientific">Anaerostipes rhamnosivorans</name>
    <dbReference type="NCBI Taxonomy" id="1229621"/>
    <lineage>
        <taxon>Bacteria</taxon>
        <taxon>Bacillati</taxon>
        <taxon>Bacillota</taxon>
        <taxon>Clostridia</taxon>
        <taxon>Lachnospirales</taxon>
        <taxon>Lachnospiraceae</taxon>
        <taxon>Anaerostipes</taxon>
    </lineage>
</organism>
<dbReference type="PANTHER" id="PTHR21248">
    <property type="entry name" value="CARDIOLIPIN SYNTHASE"/>
    <property type="match status" value="1"/>
</dbReference>
<proteinExistence type="predicted"/>
<feature type="domain" description="PLD phosphodiesterase" evidence="1">
    <location>
        <begin position="373"/>
        <end position="400"/>
    </location>
</feature>
<dbReference type="Proteomes" id="UP000298653">
    <property type="component" value="Chromosome"/>
</dbReference>
<dbReference type="InterPro" id="IPR025202">
    <property type="entry name" value="PLD-like_dom"/>
</dbReference>
<dbReference type="CDD" id="cd09113">
    <property type="entry name" value="PLDc_ymdC_like_2"/>
    <property type="match status" value="1"/>
</dbReference>
<dbReference type="Pfam" id="PF13091">
    <property type="entry name" value="PLDc_2"/>
    <property type="match status" value="2"/>
</dbReference>
<dbReference type="InterPro" id="IPR001736">
    <property type="entry name" value="PLipase_D/transphosphatidylase"/>
</dbReference>
<dbReference type="EMBL" id="CP040058">
    <property type="protein sequence ID" value="QCP35908.1"/>
    <property type="molecule type" value="Genomic_DNA"/>
</dbReference>
<dbReference type="PANTHER" id="PTHR21248:SF12">
    <property type="entry name" value="CARDIOLIPIN SYNTHASE C"/>
    <property type="match status" value="1"/>
</dbReference>
<dbReference type="GO" id="GO:0032049">
    <property type="term" value="P:cardiolipin biosynthetic process"/>
    <property type="evidence" value="ECO:0007669"/>
    <property type="project" value="UniProtKB-ARBA"/>
</dbReference>
<dbReference type="RefSeq" id="WP_137329207.1">
    <property type="nucleotide sequence ID" value="NZ_CP040058.1"/>
</dbReference>
<keyword evidence="3" id="KW-1185">Reference proteome</keyword>
<evidence type="ECO:0000313" key="2">
    <source>
        <dbReference type="EMBL" id="QCP35908.1"/>
    </source>
</evidence>
<accession>A0A4P8IDU9</accession>
<dbReference type="Gene3D" id="3.30.870.10">
    <property type="entry name" value="Endonuclease Chain A"/>
    <property type="match status" value="2"/>
</dbReference>
<sequence length="473" mass="53426">MKKKKRTITKRILLLILIVILYEAVGACLPFAFQKPVSDSYKNKVDVQAFRGTGKTKERAGIVETNKGALDTRLAMFKEAKKSIVISTFDIREGKSTDDTFAALLNAADRGVKVQVLVDGLYGMLHMNGKTVFQAAGSHKNLEIKFYNEPNFIKPWTINGRLHDKYVVVDGSLLLMGGRNMFDYFIGDDSRGSIGYDREVLLYSPNEGFEGNAIPQVLSYFHKLWDSSDCKTVFSGSSSGEKVETEIKYLSSRYEKIKKRIPERTDWTRKTVPVKKASFVTNPTHIGNKEPYMWYTMQQLMLTAKKDVTIQTPYAVFSGDMYQGMEELTSKVPNVEMLVNSTAAGDNFIASSDYTMNRPKVLKTGAKVYEFFGDHSCHGKSIAIDNDLSVIGSYNFDMRSTYLDTETMLVLEGEEFNRELRGHMDHLKSQSLKVNSDGTYVPKQGVEKKELSSSKKLIFKVSSVFIQLFRYLA</sequence>
<dbReference type="SUPFAM" id="SSF56024">
    <property type="entry name" value="Phospholipase D/nuclease"/>
    <property type="match status" value="2"/>
</dbReference>
<protein>
    <submittedName>
        <fullName evidence="2">Phospholipase D/Transphosphatidylase</fullName>
    </submittedName>
</protein>
<dbReference type="SMART" id="SM00155">
    <property type="entry name" value="PLDc"/>
    <property type="match status" value="2"/>
</dbReference>
<dbReference type="OrthoDB" id="9814092at2"/>